<dbReference type="PROSITE" id="PS51257">
    <property type="entry name" value="PROKAR_LIPOPROTEIN"/>
    <property type="match status" value="1"/>
</dbReference>
<accession>A0ABY5AL73</accession>
<feature type="chain" id="PRO_5045936135" evidence="2">
    <location>
        <begin position="22"/>
        <end position="368"/>
    </location>
</feature>
<dbReference type="Pfam" id="PF03480">
    <property type="entry name" value="DctP"/>
    <property type="match status" value="1"/>
</dbReference>
<dbReference type="NCBIfam" id="NF037995">
    <property type="entry name" value="TRAP_S1"/>
    <property type="match status" value="1"/>
</dbReference>
<dbReference type="EMBL" id="CP098611">
    <property type="protein sequence ID" value="USR89686.1"/>
    <property type="molecule type" value="Genomic_DNA"/>
</dbReference>
<proteinExistence type="predicted"/>
<organism evidence="3 4">
    <name type="scientific">Phormidium yuhuli AB48</name>
    <dbReference type="NCBI Taxonomy" id="2940671"/>
    <lineage>
        <taxon>Bacteria</taxon>
        <taxon>Bacillati</taxon>
        <taxon>Cyanobacteriota</taxon>
        <taxon>Cyanophyceae</taxon>
        <taxon>Oscillatoriophycideae</taxon>
        <taxon>Oscillatoriales</taxon>
        <taxon>Oscillatoriaceae</taxon>
        <taxon>Phormidium</taxon>
        <taxon>Phormidium yuhuli</taxon>
    </lineage>
</organism>
<dbReference type="Gene3D" id="3.40.190.170">
    <property type="entry name" value="Bacterial extracellular solute-binding protein, family 7"/>
    <property type="match status" value="1"/>
</dbReference>
<gene>
    <name evidence="3" type="ORF">NEA10_12435</name>
</gene>
<protein>
    <submittedName>
        <fullName evidence="3">TRAP transporter substrate-binding protein</fullName>
    </submittedName>
</protein>
<keyword evidence="4" id="KW-1185">Reference proteome</keyword>
<evidence type="ECO:0000256" key="1">
    <source>
        <dbReference type="ARBA" id="ARBA00022729"/>
    </source>
</evidence>
<reference evidence="3" key="1">
    <citation type="submission" date="2022-06" db="EMBL/GenBank/DDBJ databases">
        <title>Genome sequence of Phormidium yuhuli AB48 isolated from an industrial photobioreactor environment.</title>
        <authorList>
            <person name="Qiu Y."/>
            <person name="Noonan A.J.C."/>
            <person name="Dofher K."/>
            <person name="Koch M."/>
            <person name="Kieft B."/>
            <person name="Lin X."/>
            <person name="Ziels R.M."/>
            <person name="Hallam S.J."/>
        </authorList>
    </citation>
    <scope>NUCLEOTIDE SEQUENCE</scope>
    <source>
        <strain evidence="3">AB48</strain>
    </source>
</reference>
<evidence type="ECO:0000313" key="3">
    <source>
        <dbReference type="EMBL" id="USR89686.1"/>
    </source>
</evidence>
<dbReference type="Gene3D" id="3.40.190.10">
    <property type="entry name" value="Periplasmic binding protein-like II"/>
    <property type="match status" value="1"/>
</dbReference>
<keyword evidence="1 2" id="KW-0732">Signal</keyword>
<evidence type="ECO:0000313" key="4">
    <source>
        <dbReference type="Proteomes" id="UP001056708"/>
    </source>
</evidence>
<name>A0ABY5AL73_9CYAN</name>
<sequence length="368" mass="40740">MKRRAFVTRSAVSAATVSALAACAETAGTGTDASSLPRVNWRMATSWPPSLDTIYGGAQTVCRRVNEMTNGRFTITPYAASELVPALQVMDAVEGGTVECGHTASYYYIGKNPTLGFATTMPFGLTAQQQNSWLYHGGGLEAMQKVYSDFNIINFPAGNTGTQMGGWFKRQVNSVADLNGMQLRVPGLGGTIMAEMGANVQVLPGSEVYLALERGAIDAAEWVGPYDDLKLGLHRAAQYYYYPGWWEPGATLDVLVNRRMWERLPEEYQQVFVAATVEANMTMLAQYDALNGEALQELIEGGTILSSFSEEIMRRGEEIALEIYEQTSQRNASFNEVYENWRAFREVVQGWHHLNKFSFAQYSRNQSS</sequence>
<dbReference type="RefSeq" id="WP_252660663.1">
    <property type="nucleotide sequence ID" value="NZ_CP098611.1"/>
</dbReference>
<dbReference type="InterPro" id="IPR026289">
    <property type="entry name" value="SBP_TakP-like"/>
</dbReference>
<dbReference type="Proteomes" id="UP001056708">
    <property type="component" value="Chromosome"/>
</dbReference>
<dbReference type="PANTHER" id="PTHR33376:SF5">
    <property type="entry name" value="EXTRACYTOPLASMIC SOLUTE RECEPTOR PROTEIN"/>
    <property type="match status" value="1"/>
</dbReference>
<dbReference type="InterPro" id="IPR038404">
    <property type="entry name" value="TRAP_DctP_sf"/>
</dbReference>
<feature type="signal peptide" evidence="2">
    <location>
        <begin position="1"/>
        <end position="21"/>
    </location>
</feature>
<dbReference type="CDD" id="cd13682">
    <property type="entry name" value="PBP2_TRAP_alpha-ketoacid"/>
    <property type="match status" value="1"/>
</dbReference>
<dbReference type="InterPro" id="IPR041722">
    <property type="entry name" value="TakP/all3028"/>
</dbReference>
<evidence type="ECO:0000256" key="2">
    <source>
        <dbReference type="SAM" id="SignalP"/>
    </source>
</evidence>
<dbReference type="PIRSF" id="PIRSF039026">
    <property type="entry name" value="SiaP"/>
    <property type="match status" value="1"/>
</dbReference>
<dbReference type="SUPFAM" id="SSF53850">
    <property type="entry name" value="Periplasmic binding protein-like II"/>
    <property type="match status" value="1"/>
</dbReference>
<dbReference type="PANTHER" id="PTHR33376">
    <property type="match status" value="1"/>
</dbReference>
<dbReference type="InterPro" id="IPR018389">
    <property type="entry name" value="DctP_fam"/>
</dbReference>